<gene>
    <name evidence="1" type="ORF">A1332_04900</name>
</gene>
<proteinExistence type="predicted"/>
<dbReference type="EMBL" id="LUUG01000128">
    <property type="protein sequence ID" value="OAH96764.1"/>
    <property type="molecule type" value="Genomic_DNA"/>
</dbReference>
<organism evidence="1 2">
    <name type="scientific">Methylomonas methanica</name>
    <dbReference type="NCBI Taxonomy" id="421"/>
    <lineage>
        <taxon>Bacteria</taxon>
        <taxon>Pseudomonadati</taxon>
        <taxon>Pseudomonadota</taxon>
        <taxon>Gammaproteobacteria</taxon>
        <taxon>Methylococcales</taxon>
        <taxon>Methylococcaceae</taxon>
        <taxon>Methylomonas</taxon>
    </lineage>
</organism>
<evidence type="ECO:0000313" key="1">
    <source>
        <dbReference type="EMBL" id="OAH96764.1"/>
    </source>
</evidence>
<sequence>MISKIGQAHEAESNANLAFIYAVNLALKFPGFVIPVKARVVRPHSESSIANALAPTFAGATIFNGRVTNWLLSSLKTKQLSILTTIKSCLYLHAKFQYCPYGY</sequence>
<name>A0A177LUP6_METMH</name>
<dbReference type="Proteomes" id="UP000078090">
    <property type="component" value="Unassembled WGS sequence"/>
</dbReference>
<evidence type="ECO:0000313" key="2">
    <source>
        <dbReference type="Proteomes" id="UP000078090"/>
    </source>
</evidence>
<dbReference type="AlphaFoldDB" id="A0A177LUP6"/>
<comment type="caution">
    <text evidence="1">The sequence shown here is derived from an EMBL/GenBank/DDBJ whole genome shotgun (WGS) entry which is preliminary data.</text>
</comment>
<reference evidence="1 2" key="1">
    <citation type="submission" date="2016-03" db="EMBL/GenBank/DDBJ databases">
        <authorList>
            <person name="Ploux O."/>
        </authorList>
    </citation>
    <scope>NUCLEOTIDE SEQUENCE [LARGE SCALE GENOMIC DNA]</scope>
    <source>
        <strain evidence="1 2">R-45363</strain>
    </source>
</reference>
<protein>
    <submittedName>
        <fullName evidence="1">Uncharacterized protein</fullName>
    </submittedName>
</protein>
<accession>A0A177LUP6</accession>